<dbReference type="Proteomes" id="UP000019150">
    <property type="component" value="Chromosome"/>
</dbReference>
<evidence type="ECO:0000256" key="1">
    <source>
        <dbReference type="SAM" id="Phobius"/>
    </source>
</evidence>
<organism evidence="4 5">
    <name type="scientific">Nocardia nova SH22a</name>
    <dbReference type="NCBI Taxonomy" id="1415166"/>
    <lineage>
        <taxon>Bacteria</taxon>
        <taxon>Bacillati</taxon>
        <taxon>Actinomycetota</taxon>
        <taxon>Actinomycetes</taxon>
        <taxon>Mycobacteriales</taxon>
        <taxon>Nocardiaceae</taxon>
        <taxon>Nocardia</taxon>
    </lineage>
</organism>
<keyword evidence="1" id="KW-1133">Transmembrane helix</keyword>
<feature type="chain" id="PRO_5038440103" evidence="2">
    <location>
        <begin position="25"/>
        <end position="236"/>
    </location>
</feature>
<dbReference type="PATRIC" id="fig|1415166.3.peg.6917"/>
<proteinExistence type="predicted"/>
<feature type="transmembrane region" description="Helical" evidence="1">
    <location>
        <begin position="131"/>
        <end position="153"/>
    </location>
</feature>
<dbReference type="HOGENOM" id="CLU_089621_1_0_11"/>
<feature type="transmembrane region" description="Helical" evidence="1">
    <location>
        <begin position="160"/>
        <end position="181"/>
    </location>
</feature>
<keyword evidence="5" id="KW-1185">Reference proteome</keyword>
<feature type="domain" description="DUF8020" evidence="3">
    <location>
        <begin position="36"/>
        <end position="107"/>
    </location>
</feature>
<evidence type="ECO:0000313" key="4">
    <source>
        <dbReference type="EMBL" id="AHH21502.1"/>
    </source>
</evidence>
<reference evidence="4 5" key="1">
    <citation type="journal article" date="2014" name="Appl. Environ. Microbiol.">
        <title>Insights into the Microbial Degradation of Rubber and Gutta-Percha by Analysis of the Complete Genome of Nocardia nova SH22a.</title>
        <authorList>
            <person name="Luo Q."/>
            <person name="Hiessl S."/>
            <person name="Poehlein A."/>
            <person name="Daniel R."/>
            <person name="Steinbuchel A."/>
        </authorList>
    </citation>
    <scope>NUCLEOTIDE SEQUENCE [LARGE SCALE GENOMIC DNA]</scope>
    <source>
        <strain evidence="4">SH22a</strain>
    </source>
</reference>
<evidence type="ECO:0000259" key="3">
    <source>
        <dbReference type="Pfam" id="PF26059"/>
    </source>
</evidence>
<feature type="transmembrane region" description="Helical" evidence="1">
    <location>
        <begin position="187"/>
        <end position="209"/>
    </location>
</feature>
<sequence>MRIRIAAIAVACAATVVTSTVITAGNSGAEPVPGVVSYHARLTGSSVTVDVEQGSFALDSAGRVAVRDSAGRVLDSLPLTYSVGDQQLPIYARIDSDATTLTLTPDTAELRRDALVPVASPLENQLAMNDLINAVSIGTSVGALLGTAVGGALGIGLGVVLAGASCAVLSVGCVIAVLPIVSLAGAAGGIAGLVLGGGPSTAFGVYRYLMTITAPPGGSEYAPDLRGRPGVPDTGR</sequence>
<dbReference type="Pfam" id="PF26059">
    <property type="entry name" value="DUF8020"/>
    <property type="match status" value="1"/>
</dbReference>
<evidence type="ECO:0000256" key="2">
    <source>
        <dbReference type="SAM" id="SignalP"/>
    </source>
</evidence>
<evidence type="ECO:0000313" key="5">
    <source>
        <dbReference type="Proteomes" id="UP000019150"/>
    </source>
</evidence>
<keyword evidence="2" id="KW-0732">Signal</keyword>
<dbReference type="EMBL" id="CP006850">
    <property type="protein sequence ID" value="AHH21502.1"/>
    <property type="molecule type" value="Genomic_DNA"/>
</dbReference>
<accession>W5TQH5</accession>
<dbReference type="eggNOG" id="ENOG5031EAT">
    <property type="taxonomic scope" value="Bacteria"/>
</dbReference>
<protein>
    <submittedName>
        <fullName evidence="4">Putative membrane protein</fullName>
    </submittedName>
</protein>
<keyword evidence="1" id="KW-0472">Membrane</keyword>
<feature type="signal peptide" evidence="2">
    <location>
        <begin position="1"/>
        <end position="24"/>
    </location>
</feature>
<dbReference type="KEGG" id="nno:NONO_c67350"/>
<keyword evidence="1" id="KW-0812">Transmembrane</keyword>
<dbReference type="InterPro" id="IPR058333">
    <property type="entry name" value="DUF8020"/>
</dbReference>
<dbReference type="OrthoDB" id="4571243at2"/>
<gene>
    <name evidence="4" type="ORF">NONO_c67350</name>
</gene>
<name>W5TQH5_9NOCA</name>
<dbReference type="RefSeq" id="WP_148307045.1">
    <property type="nucleotide sequence ID" value="NZ_CP006850.1"/>
</dbReference>
<dbReference type="STRING" id="1415166.NONO_c67350"/>
<dbReference type="AlphaFoldDB" id="W5TQH5"/>